<dbReference type="EC" id="2.7.7.2" evidence="2"/>
<dbReference type="NCBIfam" id="NF045965">
    <property type="entry name" value="RibF_rel"/>
    <property type="match status" value="1"/>
</dbReference>
<evidence type="ECO:0000256" key="8">
    <source>
        <dbReference type="ARBA" id="ARBA00022827"/>
    </source>
</evidence>
<accession>A0A449AR61</accession>
<dbReference type="RefSeq" id="WP_004795429.1">
    <property type="nucleotide sequence ID" value="NZ_LR215010.1"/>
</dbReference>
<dbReference type="EMBL" id="LR215010">
    <property type="protein sequence ID" value="VEU69059.1"/>
    <property type="molecule type" value="Genomic_DNA"/>
</dbReference>
<evidence type="ECO:0000256" key="7">
    <source>
        <dbReference type="ARBA" id="ARBA00022741"/>
    </source>
</evidence>
<name>A0A449AR61_9BACT</name>
<keyword evidence="9" id="KW-0067">ATP-binding</keyword>
<evidence type="ECO:0000259" key="11">
    <source>
        <dbReference type="Pfam" id="PF06574"/>
    </source>
</evidence>
<dbReference type="AlphaFoldDB" id="A0A449AR61"/>
<evidence type="ECO:0000256" key="10">
    <source>
        <dbReference type="ARBA" id="ARBA00049494"/>
    </source>
</evidence>
<dbReference type="UniPathway" id="UPA00277">
    <property type="reaction ID" value="UER00407"/>
</dbReference>
<dbReference type="GO" id="GO:0003919">
    <property type="term" value="F:FMN adenylyltransferase activity"/>
    <property type="evidence" value="ECO:0007669"/>
    <property type="project" value="UniProtKB-EC"/>
</dbReference>
<dbReference type="GO" id="GO:0016301">
    <property type="term" value="F:kinase activity"/>
    <property type="evidence" value="ECO:0007669"/>
    <property type="project" value="UniProtKB-KW"/>
</dbReference>
<evidence type="ECO:0000313" key="12">
    <source>
        <dbReference type="EMBL" id="VEU69059.1"/>
    </source>
</evidence>
<dbReference type="GO" id="GO:0006747">
    <property type="term" value="P:FAD biosynthetic process"/>
    <property type="evidence" value="ECO:0007669"/>
    <property type="project" value="UniProtKB-UniPathway"/>
</dbReference>
<evidence type="ECO:0000313" key="13">
    <source>
        <dbReference type="Proteomes" id="UP000290495"/>
    </source>
</evidence>
<evidence type="ECO:0000256" key="9">
    <source>
        <dbReference type="ARBA" id="ARBA00022840"/>
    </source>
</evidence>
<organism evidence="12 13">
    <name type="scientific">Mycoplasmopsis canis</name>
    <dbReference type="NCBI Taxonomy" id="29555"/>
    <lineage>
        <taxon>Bacteria</taxon>
        <taxon>Bacillati</taxon>
        <taxon>Mycoplasmatota</taxon>
        <taxon>Mycoplasmoidales</taxon>
        <taxon>Metamycoplasmataceae</taxon>
        <taxon>Mycoplasmopsis</taxon>
    </lineage>
</organism>
<comment type="pathway">
    <text evidence="1">Cofactor biosynthesis; FAD biosynthesis; FAD from FMN: step 1/1.</text>
</comment>
<evidence type="ECO:0000256" key="4">
    <source>
        <dbReference type="ARBA" id="ARBA00022643"/>
    </source>
</evidence>
<dbReference type="InterPro" id="IPR014729">
    <property type="entry name" value="Rossmann-like_a/b/a_fold"/>
</dbReference>
<evidence type="ECO:0000256" key="5">
    <source>
        <dbReference type="ARBA" id="ARBA00022679"/>
    </source>
</evidence>
<evidence type="ECO:0000256" key="1">
    <source>
        <dbReference type="ARBA" id="ARBA00004726"/>
    </source>
</evidence>
<keyword evidence="12" id="KW-0418">Kinase</keyword>
<comment type="catalytic activity">
    <reaction evidence="10">
        <text>FMN + ATP + H(+) = FAD + diphosphate</text>
        <dbReference type="Rhea" id="RHEA:17237"/>
        <dbReference type="ChEBI" id="CHEBI:15378"/>
        <dbReference type="ChEBI" id="CHEBI:30616"/>
        <dbReference type="ChEBI" id="CHEBI:33019"/>
        <dbReference type="ChEBI" id="CHEBI:57692"/>
        <dbReference type="ChEBI" id="CHEBI:58210"/>
        <dbReference type="EC" id="2.7.7.2"/>
    </reaction>
</comment>
<reference evidence="12 13" key="1">
    <citation type="submission" date="2019-01" db="EMBL/GenBank/DDBJ databases">
        <authorList>
            <consortium name="Pathogen Informatics"/>
        </authorList>
    </citation>
    <scope>NUCLEOTIDE SEQUENCE [LARGE SCALE GENOMIC DNA]</scope>
    <source>
        <strain evidence="12 13">NCTC10146</strain>
    </source>
</reference>
<feature type="domain" description="FAD synthetase" evidence="11">
    <location>
        <begin position="17"/>
        <end position="153"/>
    </location>
</feature>
<dbReference type="SUPFAM" id="SSF52374">
    <property type="entry name" value="Nucleotidylyl transferase"/>
    <property type="match status" value="1"/>
</dbReference>
<evidence type="ECO:0000256" key="6">
    <source>
        <dbReference type="ARBA" id="ARBA00022695"/>
    </source>
</evidence>
<dbReference type="Gene3D" id="3.40.50.620">
    <property type="entry name" value="HUPs"/>
    <property type="match status" value="1"/>
</dbReference>
<dbReference type="GO" id="GO:0009231">
    <property type="term" value="P:riboflavin biosynthetic process"/>
    <property type="evidence" value="ECO:0007669"/>
    <property type="project" value="InterPro"/>
</dbReference>
<keyword evidence="3" id="KW-0285">Flavoprotein</keyword>
<evidence type="ECO:0000256" key="2">
    <source>
        <dbReference type="ARBA" id="ARBA00012393"/>
    </source>
</evidence>
<keyword evidence="8" id="KW-0274">FAD</keyword>
<sequence length="290" mass="34080">MKSLEIYTLENFIAKNDDNIILGSFESFHIGHFKVFEETLQYSGRKILFVFNQETFEFKNKGEFFQSNIASYFNLAQLNLDLIVEIDFRSIKNLSAFEFIKKISHNENVKIFAGEDFKLGNDLLKLKEINLEDLNISCITVPIFKVNNTKISTRFLKEMIEFGDVKTANELLVFNFTINGIFEEGKILFNAKQLLPHKGFYVAKLYINNLIYFSLIHINANKEIRWYSIDKEFEFLNKINNTNCYIEFIDKIYLVTSKFDDILKEEYKAIAKKIILVNEKNNLNDIIKQL</sequence>
<dbReference type="Pfam" id="PF06574">
    <property type="entry name" value="FAD_syn"/>
    <property type="match status" value="1"/>
</dbReference>
<dbReference type="Proteomes" id="UP000290495">
    <property type="component" value="Chromosome"/>
</dbReference>
<keyword evidence="7" id="KW-0547">Nucleotide-binding</keyword>
<proteinExistence type="predicted"/>
<keyword evidence="6" id="KW-0548">Nucleotidyltransferase</keyword>
<keyword evidence="4" id="KW-0288">FMN</keyword>
<dbReference type="GO" id="GO:0005524">
    <property type="term" value="F:ATP binding"/>
    <property type="evidence" value="ECO:0007669"/>
    <property type="project" value="UniProtKB-KW"/>
</dbReference>
<gene>
    <name evidence="12" type="primary">ribF</name>
    <name evidence="12" type="ORF">NCTC10146_00539</name>
</gene>
<evidence type="ECO:0000256" key="3">
    <source>
        <dbReference type="ARBA" id="ARBA00022630"/>
    </source>
</evidence>
<keyword evidence="5 12" id="KW-0808">Transferase</keyword>
<protein>
    <recommendedName>
        <fullName evidence="2">FAD synthase</fullName>
        <ecNumber evidence="2">2.7.7.2</ecNumber>
    </recommendedName>
</protein>
<dbReference type="InterPro" id="IPR015864">
    <property type="entry name" value="FAD_synthase"/>
</dbReference>